<dbReference type="InterPro" id="IPR001279">
    <property type="entry name" value="Metallo-B-lactamas"/>
</dbReference>
<keyword evidence="2" id="KW-0479">Metal-binding</keyword>
<organism evidence="6 7">
    <name type="scientific">Epilithonimonas zeae</name>
    <dbReference type="NCBI Taxonomy" id="1416779"/>
    <lineage>
        <taxon>Bacteria</taxon>
        <taxon>Pseudomonadati</taxon>
        <taxon>Bacteroidota</taxon>
        <taxon>Flavobacteriia</taxon>
        <taxon>Flavobacteriales</taxon>
        <taxon>Weeksellaceae</taxon>
        <taxon>Chryseobacterium group</taxon>
        <taxon>Epilithonimonas</taxon>
    </lineage>
</organism>
<name>A0A1N6IU62_9FLAO</name>
<dbReference type="PANTHER" id="PTHR46233">
    <property type="entry name" value="HYDROXYACYLGLUTATHIONE HYDROLASE GLOC"/>
    <property type="match status" value="1"/>
</dbReference>
<dbReference type="Gene3D" id="3.60.15.10">
    <property type="entry name" value="Ribonuclease Z/Hydroxyacylglutathione hydrolase-like"/>
    <property type="match status" value="1"/>
</dbReference>
<dbReference type="PANTHER" id="PTHR46233:SF3">
    <property type="entry name" value="HYDROXYACYLGLUTATHIONE HYDROLASE GLOC"/>
    <property type="match status" value="1"/>
</dbReference>
<evidence type="ECO:0000256" key="1">
    <source>
        <dbReference type="ARBA" id="ARBA00001947"/>
    </source>
</evidence>
<proteinExistence type="predicted"/>
<reference evidence="7" key="1">
    <citation type="submission" date="2016-11" db="EMBL/GenBank/DDBJ databases">
        <authorList>
            <person name="Varghese N."/>
            <person name="Submissions S."/>
        </authorList>
    </citation>
    <scope>NUCLEOTIDE SEQUENCE [LARGE SCALE GENOMIC DNA]</scope>
    <source>
        <strain evidence="7">DSM 27623</strain>
    </source>
</reference>
<dbReference type="GO" id="GO:0016787">
    <property type="term" value="F:hydrolase activity"/>
    <property type="evidence" value="ECO:0007669"/>
    <property type="project" value="UniProtKB-KW"/>
</dbReference>
<evidence type="ECO:0000313" key="6">
    <source>
        <dbReference type="EMBL" id="SIO35559.1"/>
    </source>
</evidence>
<protein>
    <submittedName>
        <fullName evidence="6">Glyoxylase, beta-lactamase superfamily II</fullName>
    </submittedName>
</protein>
<dbReference type="Pfam" id="PF00753">
    <property type="entry name" value="Lactamase_B"/>
    <property type="match status" value="1"/>
</dbReference>
<dbReference type="SUPFAM" id="SSF56281">
    <property type="entry name" value="Metallo-hydrolase/oxidoreductase"/>
    <property type="match status" value="1"/>
</dbReference>
<dbReference type="GO" id="GO:0046872">
    <property type="term" value="F:metal ion binding"/>
    <property type="evidence" value="ECO:0007669"/>
    <property type="project" value="UniProtKB-KW"/>
</dbReference>
<keyword evidence="4" id="KW-0862">Zinc</keyword>
<gene>
    <name evidence="6" type="ORF">SAMN05444409_3006</name>
</gene>
<feature type="domain" description="Metallo-beta-lactamase" evidence="5">
    <location>
        <begin position="24"/>
        <end position="206"/>
    </location>
</feature>
<dbReference type="AlphaFoldDB" id="A0A1N6IU62"/>
<keyword evidence="3" id="KW-0378">Hydrolase</keyword>
<dbReference type="Proteomes" id="UP000185207">
    <property type="component" value="Unassembled WGS sequence"/>
</dbReference>
<dbReference type="InterPro" id="IPR051453">
    <property type="entry name" value="MBL_Glyoxalase_II"/>
</dbReference>
<accession>A0A1N6IU62</accession>
<evidence type="ECO:0000256" key="4">
    <source>
        <dbReference type="ARBA" id="ARBA00022833"/>
    </source>
</evidence>
<dbReference type="InterPro" id="IPR036866">
    <property type="entry name" value="RibonucZ/Hydroxyglut_hydro"/>
</dbReference>
<evidence type="ECO:0000313" key="7">
    <source>
        <dbReference type="Proteomes" id="UP000185207"/>
    </source>
</evidence>
<evidence type="ECO:0000256" key="2">
    <source>
        <dbReference type="ARBA" id="ARBA00022723"/>
    </source>
</evidence>
<sequence length="223" mass="25484">MFYIFTSKLKRMLHVKSFAFNPFSENTYIIYNDEKEAFLIDPGNMPEAETETLHSFIKANELKIKNILLTHAHIDHIIGLQWAYDTFDVPVLIHSDEMEILDRASFTAKNYGFFFPAFRGEIQHIKEGEKLNLGLETVEIYDVPGHSPGSVAFYNQENGFVISGDALFMMSIGRTDLHKGDYDQLISSIKNKLLTLPENTKVYSGHGEPTSIGFEKEHNPFLK</sequence>
<dbReference type="STRING" id="1416779.SAMN05444409_3006"/>
<evidence type="ECO:0000256" key="3">
    <source>
        <dbReference type="ARBA" id="ARBA00022801"/>
    </source>
</evidence>
<comment type="cofactor">
    <cofactor evidence="1">
        <name>Zn(2+)</name>
        <dbReference type="ChEBI" id="CHEBI:29105"/>
    </cofactor>
</comment>
<dbReference type="SMART" id="SM00849">
    <property type="entry name" value="Lactamase_B"/>
    <property type="match status" value="1"/>
</dbReference>
<dbReference type="CDD" id="cd06262">
    <property type="entry name" value="metallo-hydrolase-like_MBL-fold"/>
    <property type="match status" value="1"/>
</dbReference>
<keyword evidence="7" id="KW-1185">Reference proteome</keyword>
<evidence type="ECO:0000259" key="5">
    <source>
        <dbReference type="SMART" id="SM00849"/>
    </source>
</evidence>
<dbReference type="EMBL" id="FSRK01000002">
    <property type="protein sequence ID" value="SIO35559.1"/>
    <property type="molecule type" value="Genomic_DNA"/>
</dbReference>